<dbReference type="Gene3D" id="3.30.379.10">
    <property type="entry name" value="Chitobiase/beta-hexosaminidase domain 2-like"/>
    <property type="match status" value="1"/>
</dbReference>
<evidence type="ECO:0000256" key="1">
    <source>
        <dbReference type="ARBA" id="ARBA00001231"/>
    </source>
</evidence>
<evidence type="ECO:0000256" key="6">
    <source>
        <dbReference type="PIRSR" id="PIRSR625705-1"/>
    </source>
</evidence>
<dbReference type="InterPro" id="IPR029018">
    <property type="entry name" value="Hex-like_dom2"/>
</dbReference>
<dbReference type="AlphaFoldDB" id="A0A2K8KXQ2"/>
<feature type="domain" description="Glycoside hydrolase family 20 catalytic" evidence="7">
    <location>
        <begin position="221"/>
        <end position="417"/>
    </location>
</feature>
<dbReference type="OrthoDB" id="9763537at2"/>
<comment type="catalytic activity">
    <reaction evidence="1">
        <text>Hydrolysis of terminal non-reducing N-acetyl-D-hexosamine residues in N-acetyl-beta-D-hexosaminides.</text>
        <dbReference type="EC" id="3.2.1.52"/>
    </reaction>
</comment>
<dbReference type="PANTHER" id="PTHR22600:SF57">
    <property type="entry name" value="BETA-N-ACETYLHEXOSAMINIDASE"/>
    <property type="match status" value="1"/>
</dbReference>
<dbReference type="InterPro" id="IPR025705">
    <property type="entry name" value="Beta_hexosaminidase_sua/sub"/>
</dbReference>
<dbReference type="GO" id="GO:0005975">
    <property type="term" value="P:carbohydrate metabolic process"/>
    <property type="evidence" value="ECO:0007669"/>
    <property type="project" value="InterPro"/>
</dbReference>
<reference evidence="8 9" key="1">
    <citation type="submission" date="2016-12" db="EMBL/GenBank/DDBJ databases">
        <title>Isolation and genomic insights into novel planktonic Zetaproteobacteria from stratified waters of the Chesapeake Bay.</title>
        <authorList>
            <person name="McAllister S.M."/>
            <person name="Kato S."/>
            <person name="Chan C.S."/>
            <person name="Chiu B.K."/>
            <person name="Field E.K."/>
        </authorList>
    </citation>
    <scope>NUCLEOTIDE SEQUENCE [LARGE SCALE GENOMIC DNA]</scope>
    <source>
        <strain evidence="8 9">CP-5</strain>
    </source>
</reference>
<dbReference type="GO" id="GO:0004563">
    <property type="term" value="F:beta-N-acetylhexosaminidase activity"/>
    <property type="evidence" value="ECO:0007669"/>
    <property type="project" value="UniProtKB-EC"/>
</dbReference>
<dbReference type="RefSeq" id="WP_100277531.1">
    <property type="nucleotide sequence ID" value="NZ_CP018799.1"/>
</dbReference>
<protein>
    <recommendedName>
        <fullName evidence="3">beta-N-acetylhexosaminidase</fullName>
        <ecNumber evidence="3">3.2.1.52</ecNumber>
    </recommendedName>
    <alternativeName>
        <fullName evidence="5">Beta-N-acetylhexosaminidase</fullName>
    </alternativeName>
</protein>
<evidence type="ECO:0000313" key="8">
    <source>
        <dbReference type="EMBL" id="ATX79663.1"/>
    </source>
</evidence>
<keyword evidence="4 8" id="KW-0378">Hydrolase</keyword>
<evidence type="ECO:0000256" key="3">
    <source>
        <dbReference type="ARBA" id="ARBA00012663"/>
    </source>
</evidence>
<comment type="similarity">
    <text evidence="2">Belongs to the glycosyl hydrolase 20 family.</text>
</comment>
<proteinExistence type="inferred from homology"/>
<dbReference type="GO" id="GO:0016020">
    <property type="term" value="C:membrane"/>
    <property type="evidence" value="ECO:0007669"/>
    <property type="project" value="TreeGrafter"/>
</dbReference>
<dbReference type="EC" id="3.2.1.52" evidence="3"/>
<dbReference type="InterPro" id="IPR017853">
    <property type="entry name" value="GH"/>
</dbReference>
<accession>A0A2K8KXQ2</accession>
<dbReference type="Pfam" id="PF00728">
    <property type="entry name" value="Glyco_hydro_20"/>
    <property type="match status" value="1"/>
</dbReference>
<evidence type="ECO:0000259" key="7">
    <source>
        <dbReference type="Pfam" id="PF00728"/>
    </source>
</evidence>
<dbReference type="GO" id="GO:0030203">
    <property type="term" value="P:glycosaminoglycan metabolic process"/>
    <property type="evidence" value="ECO:0007669"/>
    <property type="project" value="TreeGrafter"/>
</dbReference>
<evidence type="ECO:0000313" key="9">
    <source>
        <dbReference type="Proteomes" id="UP000231701"/>
    </source>
</evidence>
<dbReference type="SUPFAM" id="SSF55545">
    <property type="entry name" value="beta-N-acetylhexosaminidase-like domain"/>
    <property type="match status" value="1"/>
</dbReference>
<gene>
    <name evidence="8" type="ORF">Ga0123461_1244</name>
</gene>
<dbReference type="Proteomes" id="UP000231701">
    <property type="component" value="Chromosome"/>
</dbReference>
<dbReference type="SUPFAM" id="SSF51445">
    <property type="entry name" value="(Trans)glycosidases"/>
    <property type="match status" value="1"/>
</dbReference>
<dbReference type="PRINTS" id="PR00738">
    <property type="entry name" value="GLHYDRLASE20"/>
</dbReference>
<evidence type="ECO:0000256" key="5">
    <source>
        <dbReference type="ARBA" id="ARBA00030512"/>
    </source>
</evidence>
<keyword evidence="9" id="KW-1185">Reference proteome</keyword>
<dbReference type="Gene3D" id="3.20.20.80">
    <property type="entry name" value="Glycosidases"/>
    <property type="match status" value="1"/>
</dbReference>
<dbReference type="EMBL" id="CP018799">
    <property type="protein sequence ID" value="ATX79663.1"/>
    <property type="molecule type" value="Genomic_DNA"/>
</dbReference>
<dbReference type="PANTHER" id="PTHR22600">
    <property type="entry name" value="BETA-HEXOSAMINIDASE"/>
    <property type="match status" value="1"/>
</dbReference>
<feature type="active site" description="Proton donor" evidence="6">
    <location>
        <position position="306"/>
    </location>
</feature>
<evidence type="ECO:0000256" key="4">
    <source>
        <dbReference type="ARBA" id="ARBA00022801"/>
    </source>
</evidence>
<dbReference type="KEGG" id="maes:Ga0123461_1244"/>
<evidence type="ECO:0000256" key="2">
    <source>
        <dbReference type="ARBA" id="ARBA00006285"/>
    </source>
</evidence>
<organism evidence="8 9">
    <name type="scientific">Mariprofundus aestuarium</name>
    <dbReference type="NCBI Taxonomy" id="1921086"/>
    <lineage>
        <taxon>Bacteria</taxon>
        <taxon>Pseudomonadati</taxon>
        <taxon>Pseudomonadota</taxon>
        <taxon>Candidatius Mariprofundia</taxon>
        <taxon>Mariprofundales</taxon>
        <taxon>Mariprofundaceae</taxon>
        <taxon>Mariprofundus</taxon>
    </lineage>
</organism>
<name>A0A2K8KXQ2_MARES</name>
<sequence>MIYSITPFKPNKFVFLYLAAIFYCFMHSSSAYSLDIPLPVKIYDLNEGVTRISGNSQLNLPESISIKYGAFINEIRQSISKLPINTKPTTINVMLINNKSSLPDRVRKALEGQREGFWMKTDHNNVQILVTDEYGALHALSILEETINRSEGVILDSEIIDWPALKFRGFLITPGPGVTASDIKAAISTARKARMNAVFLYINKRIAFETLKGVTPSDAISISEIKEIITYSNESGLEVIPVVNLLTRQSHGGLMLHAQRLGIPHTMYNKDTYNPNDPQNYQFVFSFLEEIIDVFQPNKLHIGHSEVSGCYPKQAKKMEHSNQAILPADLFLKDVLTIYRHLKNKGIETWMWGDMLVSHSEHPNMRIIGLNGNIPDYGKPLRQEIPKDIVIADWHYKDKQVEFPSSKSFASEGFQVVGTTWNKASTISNFTKYMSNNVGANGRGMIAGIWGFWKMSPEARNAAIYTSGNTYWAGE</sequence>
<dbReference type="InterPro" id="IPR015883">
    <property type="entry name" value="Glyco_hydro_20_cat"/>
</dbReference>